<proteinExistence type="predicted"/>
<evidence type="ECO:0000313" key="2">
    <source>
        <dbReference type="EMBL" id="OWM89006.1"/>
    </source>
</evidence>
<organism evidence="2 3">
    <name type="scientific">Punica granatum</name>
    <name type="common">Pomegranate</name>
    <dbReference type="NCBI Taxonomy" id="22663"/>
    <lineage>
        <taxon>Eukaryota</taxon>
        <taxon>Viridiplantae</taxon>
        <taxon>Streptophyta</taxon>
        <taxon>Embryophyta</taxon>
        <taxon>Tracheophyta</taxon>
        <taxon>Spermatophyta</taxon>
        <taxon>Magnoliopsida</taxon>
        <taxon>eudicotyledons</taxon>
        <taxon>Gunneridae</taxon>
        <taxon>Pentapetalae</taxon>
        <taxon>rosids</taxon>
        <taxon>malvids</taxon>
        <taxon>Myrtales</taxon>
        <taxon>Lythraceae</taxon>
        <taxon>Punica</taxon>
    </lineage>
</organism>
<evidence type="ECO:0000313" key="3">
    <source>
        <dbReference type="Proteomes" id="UP000197138"/>
    </source>
</evidence>
<dbReference type="Proteomes" id="UP000197138">
    <property type="component" value="Unassembled WGS sequence"/>
</dbReference>
<sequence length="71" mass="7818">MGKEGSGGPPILATGTLIGGHYRGDQGSSVFDRRERKLDPKRWRLQISVTTAQTRSLATLSLRSKTLDPFF</sequence>
<dbReference type="AlphaFoldDB" id="A0A218XWI2"/>
<accession>A0A218XWI2</accession>
<evidence type="ECO:0000256" key="1">
    <source>
        <dbReference type="SAM" id="MobiDB-lite"/>
    </source>
</evidence>
<protein>
    <submittedName>
        <fullName evidence="2">Uncharacterized protein</fullName>
    </submittedName>
</protein>
<reference evidence="3" key="1">
    <citation type="journal article" date="2017" name="Plant J.">
        <title>The pomegranate (Punica granatum L.) genome and the genomics of punicalagin biosynthesis.</title>
        <authorList>
            <person name="Qin G."/>
            <person name="Xu C."/>
            <person name="Ming R."/>
            <person name="Tang H."/>
            <person name="Guyot R."/>
            <person name="Kramer E.M."/>
            <person name="Hu Y."/>
            <person name="Yi X."/>
            <person name="Qi Y."/>
            <person name="Xu X."/>
            <person name="Gao Z."/>
            <person name="Pan H."/>
            <person name="Jian J."/>
            <person name="Tian Y."/>
            <person name="Yue Z."/>
            <person name="Xu Y."/>
        </authorList>
    </citation>
    <scope>NUCLEOTIDE SEQUENCE [LARGE SCALE GENOMIC DNA]</scope>
    <source>
        <strain evidence="3">cv. Dabenzi</strain>
    </source>
</reference>
<gene>
    <name evidence="2" type="ORF">CDL15_Pgr024024</name>
</gene>
<dbReference type="EMBL" id="MTKT01000773">
    <property type="protein sequence ID" value="OWM89006.1"/>
    <property type="molecule type" value="Genomic_DNA"/>
</dbReference>
<feature type="region of interest" description="Disordered" evidence="1">
    <location>
        <begin position="1"/>
        <end position="35"/>
    </location>
</feature>
<comment type="caution">
    <text evidence="2">The sequence shown here is derived from an EMBL/GenBank/DDBJ whole genome shotgun (WGS) entry which is preliminary data.</text>
</comment>
<name>A0A218XWI2_PUNGR</name>